<accession>X1JNS9</accession>
<gene>
    <name evidence="1" type="ORF">S03H2_69307</name>
</gene>
<evidence type="ECO:0000313" key="1">
    <source>
        <dbReference type="EMBL" id="GAH96396.1"/>
    </source>
</evidence>
<reference evidence="1" key="1">
    <citation type="journal article" date="2014" name="Front. Microbiol.">
        <title>High frequency of phylogenetically diverse reductive dehalogenase-homologous genes in deep subseafloor sedimentary metagenomes.</title>
        <authorList>
            <person name="Kawai M."/>
            <person name="Futagami T."/>
            <person name="Toyoda A."/>
            <person name="Takaki Y."/>
            <person name="Nishi S."/>
            <person name="Hori S."/>
            <person name="Arai W."/>
            <person name="Tsubouchi T."/>
            <person name="Morono Y."/>
            <person name="Uchiyama I."/>
            <person name="Ito T."/>
            <person name="Fujiyama A."/>
            <person name="Inagaki F."/>
            <person name="Takami H."/>
        </authorList>
    </citation>
    <scope>NUCLEOTIDE SEQUENCE</scope>
    <source>
        <strain evidence="1">Expedition CK06-06</strain>
    </source>
</reference>
<organism evidence="1">
    <name type="scientific">marine sediment metagenome</name>
    <dbReference type="NCBI Taxonomy" id="412755"/>
    <lineage>
        <taxon>unclassified sequences</taxon>
        <taxon>metagenomes</taxon>
        <taxon>ecological metagenomes</taxon>
    </lineage>
</organism>
<dbReference type="AlphaFoldDB" id="X1JNS9"/>
<comment type="caution">
    <text evidence="1">The sequence shown here is derived from an EMBL/GenBank/DDBJ whole genome shotgun (WGS) entry which is preliminary data.</text>
</comment>
<sequence>HNPDGFWCQVCPSTTRKYWEEELMDLPSPSKK</sequence>
<dbReference type="EMBL" id="BARU01045769">
    <property type="protein sequence ID" value="GAH96396.1"/>
    <property type="molecule type" value="Genomic_DNA"/>
</dbReference>
<name>X1JNS9_9ZZZZ</name>
<proteinExistence type="predicted"/>
<feature type="non-terminal residue" evidence="1">
    <location>
        <position position="1"/>
    </location>
</feature>
<protein>
    <submittedName>
        <fullName evidence="1">Uncharacterized protein</fullName>
    </submittedName>
</protein>